<feature type="domain" description="HTH araC/xylS-type" evidence="5">
    <location>
        <begin position="221"/>
        <end position="319"/>
    </location>
</feature>
<reference evidence="6 7" key="1">
    <citation type="submission" date="2023-11" db="EMBL/GenBank/DDBJ databases">
        <title>Gilvimarinus fulvus sp. nov., isolated from the surface of Kelp.</title>
        <authorList>
            <person name="Sun Y.Y."/>
            <person name="Gong Y."/>
            <person name="Du Z.J."/>
        </authorList>
    </citation>
    <scope>NUCLEOTIDE SEQUENCE [LARGE SCALE GENOMIC DNA]</scope>
    <source>
        <strain evidence="6 7">SDUM040013</strain>
    </source>
</reference>
<sequence length="323" mass="35504">MSDTNVIPEHSDYLGEALHLLKLSGTFYCQSELAAPWGVEMPPFDDCLMIHVVTAGHCWLIVEGEPPIHLQQGCLVLLPHGRGHILASDPAQSTTPLFDIPVEHISERYDIMRFGGDSSDQNGQCRATCCVAKFDHAAGQELIKHLPSVMVVNAWEEAEGGWLQSTLRYMAVEAKALKPGGETVMSHLADILIIQAIRAWIDKAPQANSGWLAALRDKHIGRALAAMHKSPEVDWTLASLASLVGMSRSGFSARFTEMVGESAVRYLTRWRMQIARLQLENTRDPMITIAESLGYQSEAAFSRAFKRVFGKAPGVVRNGSNEA</sequence>
<evidence type="ECO:0000256" key="4">
    <source>
        <dbReference type="ARBA" id="ARBA00023163"/>
    </source>
</evidence>
<dbReference type="PANTHER" id="PTHR46796:SF7">
    <property type="entry name" value="ARAC FAMILY TRANSCRIPTIONAL REGULATOR"/>
    <property type="match status" value="1"/>
</dbReference>
<accession>A0ABU4S0C6</accession>
<protein>
    <submittedName>
        <fullName evidence="6">AraC family transcriptional regulator</fullName>
    </submittedName>
</protein>
<dbReference type="Gene3D" id="1.10.10.60">
    <property type="entry name" value="Homeodomain-like"/>
    <property type="match status" value="2"/>
</dbReference>
<organism evidence="6 7">
    <name type="scientific">Gilvimarinus gilvus</name>
    <dbReference type="NCBI Taxonomy" id="3058038"/>
    <lineage>
        <taxon>Bacteria</taxon>
        <taxon>Pseudomonadati</taxon>
        <taxon>Pseudomonadota</taxon>
        <taxon>Gammaproteobacteria</taxon>
        <taxon>Cellvibrionales</taxon>
        <taxon>Cellvibrionaceae</taxon>
        <taxon>Gilvimarinus</taxon>
    </lineage>
</organism>
<keyword evidence="3" id="KW-0010">Activator</keyword>
<dbReference type="InterPro" id="IPR050204">
    <property type="entry name" value="AraC_XylS_family_regulators"/>
</dbReference>
<dbReference type="InterPro" id="IPR018062">
    <property type="entry name" value="HTH_AraC-typ_CS"/>
</dbReference>
<evidence type="ECO:0000256" key="2">
    <source>
        <dbReference type="ARBA" id="ARBA00023125"/>
    </source>
</evidence>
<proteinExistence type="predicted"/>
<keyword evidence="1" id="KW-0805">Transcription regulation</keyword>
<dbReference type="Pfam" id="PF12852">
    <property type="entry name" value="Cupin_6"/>
    <property type="match status" value="1"/>
</dbReference>
<dbReference type="SMART" id="SM00342">
    <property type="entry name" value="HTH_ARAC"/>
    <property type="match status" value="1"/>
</dbReference>
<dbReference type="InterPro" id="IPR037923">
    <property type="entry name" value="HTH-like"/>
</dbReference>
<dbReference type="SUPFAM" id="SSF51215">
    <property type="entry name" value="Regulatory protein AraC"/>
    <property type="match status" value="1"/>
</dbReference>
<keyword evidence="4" id="KW-0804">Transcription</keyword>
<comment type="caution">
    <text evidence="6">The sequence shown here is derived from an EMBL/GenBank/DDBJ whole genome shotgun (WGS) entry which is preliminary data.</text>
</comment>
<keyword evidence="7" id="KW-1185">Reference proteome</keyword>
<evidence type="ECO:0000256" key="3">
    <source>
        <dbReference type="ARBA" id="ARBA00023159"/>
    </source>
</evidence>
<dbReference type="PROSITE" id="PS00041">
    <property type="entry name" value="HTH_ARAC_FAMILY_1"/>
    <property type="match status" value="2"/>
</dbReference>
<evidence type="ECO:0000256" key="1">
    <source>
        <dbReference type="ARBA" id="ARBA00023015"/>
    </source>
</evidence>
<dbReference type="InterPro" id="IPR009057">
    <property type="entry name" value="Homeodomain-like_sf"/>
</dbReference>
<evidence type="ECO:0000259" key="5">
    <source>
        <dbReference type="PROSITE" id="PS01124"/>
    </source>
</evidence>
<dbReference type="EMBL" id="JAXAFO010000006">
    <property type="protein sequence ID" value="MDX6848694.1"/>
    <property type="molecule type" value="Genomic_DNA"/>
</dbReference>
<dbReference type="RefSeq" id="WP_302724103.1">
    <property type="nucleotide sequence ID" value="NZ_JAULRU010000731.1"/>
</dbReference>
<dbReference type="SUPFAM" id="SSF46689">
    <property type="entry name" value="Homeodomain-like"/>
    <property type="match status" value="2"/>
</dbReference>
<dbReference type="Proteomes" id="UP001273505">
    <property type="component" value="Unassembled WGS sequence"/>
</dbReference>
<evidence type="ECO:0000313" key="6">
    <source>
        <dbReference type="EMBL" id="MDX6848694.1"/>
    </source>
</evidence>
<evidence type="ECO:0000313" key="7">
    <source>
        <dbReference type="Proteomes" id="UP001273505"/>
    </source>
</evidence>
<dbReference type="PANTHER" id="PTHR46796">
    <property type="entry name" value="HTH-TYPE TRANSCRIPTIONAL ACTIVATOR RHAS-RELATED"/>
    <property type="match status" value="1"/>
</dbReference>
<dbReference type="InterPro" id="IPR018060">
    <property type="entry name" value="HTH_AraC"/>
</dbReference>
<dbReference type="InterPro" id="IPR032783">
    <property type="entry name" value="AraC_lig"/>
</dbReference>
<name>A0ABU4S0C6_9GAMM</name>
<keyword evidence="2" id="KW-0238">DNA-binding</keyword>
<dbReference type="Pfam" id="PF12833">
    <property type="entry name" value="HTH_18"/>
    <property type="match status" value="1"/>
</dbReference>
<gene>
    <name evidence="6" type="ORF">SCD92_04940</name>
</gene>
<dbReference type="PROSITE" id="PS01124">
    <property type="entry name" value="HTH_ARAC_FAMILY_2"/>
    <property type="match status" value="1"/>
</dbReference>